<comment type="similarity">
    <text evidence="3">Belongs to the flavoredoxin family.</text>
</comment>
<dbReference type="InterPro" id="IPR012349">
    <property type="entry name" value="Split_barrel_FMN-bd"/>
</dbReference>
<dbReference type="SMART" id="SM00903">
    <property type="entry name" value="Flavin_Reduct"/>
    <property type="match status" value="1"/>
</dbReference>
<dbReference type="InterPro" id="IPR052174">
    <property type="entry name" value="Flavoredoxin"/>
</dbReference>
<evidence type="ECO:0000256" key="2">
    <source>
        <dbReference type="ARBA" id="ARBA00022630"/>
    </source>
</evidence>
<organism evidence="5 6">
    <name type="scientific">Megasphaera hominis</name>
    <dbReference type="NCBI Taxonomy" id="159836"/>
    <lineage>
        <taxon>Bacteria</taxon>
        <taxon>Bacillati</taxon>
        <taxon>Bacillota</taxon>
        <taxon>Negativicutes</taxon>
        <taxon>Veillonellales</taxon>
        <taxon>Veillonellaceae</taxon>
        <taxon>Megasphaera</taxon>
    </lineage>
</organism>
<comment type="cofactor">
    <cofactor evidence="1">
        <name>FMN</name>
        <dbReference type="ChEBI" id="CHEBI:58210"/>
    </cofactor>
</comment>
<dbReference type="Pfam" id="PF01613">
    <property type="entry name" value="Flavin_Reduct"/>
    <property type="match status" value="1"/>
</dbReference>
<keyword evidence="6" id="KW-1185">Reference proteome</keyword>
<protein>
    <submittedName>
        <fullName evidence="5">Flavin reductase family protein</fullName>
    </submittedName>
</protein>
<dbReference type="PANTHER" id="PTHR43567:SF1">
    <property type="entry name" value="FLAVOREDOXIN"/>
    <property type="match status" value="1"/>
</dbReference>
<feature type="domain" description="Flavin reductase like" evidence="4">
    <location>
        <begin position="9"/>
        <end position="153"/>
    </location>
</feature>
<evidence type="ECO:0000313" key="5">
    <source>
        <dbReference type="EMBL" id="MBC3537047.1"/>
    </source>
</evidence>
<evidence type="ECO:0000256" key="3">
    <source>
        <dbReference type="ARBA" id="ARBA00038054"/>
    </source>
</evidence>
<accession>A0ABR6VIB5</accession>
<dbReference type="Gene3D" id="2.30.110.10">
    <property type="entry name" value="Electron Transport, Fmn-binding Protein, Chain A"/>
    <property type="match status" value="1"/>
</dbReference>
<proteinExistence type="inferred from homology"/>
<dbReference type="InterPro" id="IPR002563">
    <property type="entry name" value="Flavin_Rdtase-like_dom"/>
</dbReference>
<dbReference type="SUPFAM" id="SSF50475">
    <property type="entry name" value="FMN-binding split barrel"/>
    <property type="match status" value="1"/>
</dbReference>
<keyword evidence="2" id="KW-0285">Flavoprotein</keyword>
<dbReference type="RefSeq" id="WP_186503203.1">
    <property type="nucleotide sequence ID" value="NZ_JACOGK010000019.1"/>
</dbReference>
<reference evidence="5 6" key="1">
    <citation type="submission" date="2020-08" db="EMBL/GenBank/DDBJ databases">
        <authorList>
            <person name="Liu C."/>
            <person name="Sun Q."/>
        </authorList>
    </citation>
    <scope>NUCLEOTIDE SEQUENCE [LARGE SCALE GENOMIC DNA]</scope>
    <source>
        <strain evidence="5 6">NSJ-59</strain>
    </source>
</reference>
<evidence type="ECO:0000259" key="4">
    <source>
        <dbReference type="SMART" id="SM00903"/>
    </source>
</evidence>
<evidence type="ECO:0000256" key="1">
    <source>
        <dbReference type="ARBA" id="ARBA00001917"/>
    </source>
</evidence>
<dbReference type="EMBL" id="JACOGK010000019">
    <property type="protein sequence ID" value="MBC3537047.1"/>
    <property type="molecule type" value="Genomic_DNA"/>
</dbReference>
<dbReference type="Proteomes" id="UP000606870">
    <property type="component" value="Unassembled WGS sequence"/>
</dbReference>
<dbReference type="PANTHER" id="PTHR43567">
    <property type="entry name" value="FLAVOREDOXIN-RELATED-RELATED"/>
    <property type="match status" value="1"/>
</dbReference>
<sequence length="188" mass="20764">MQKDVGSVMALYPTPVTIVGLVKDGQVNFLTVAHVGVVEHGHLLISIDKAHTFSDAGIKEHGVVSVSLVNRELLTAADYCGMHKGAQEDKSGVFRYHFGELAYAPILDDAPVSMECRIVDSMEVGNFTNYILKPVHTFVQEECLNERGRVDYEKVAPVLFEFQNGQYLSTGKVIGKCWSEGKNYTPNK</sequence>
<gene>
    <name evidence="5" type="ORF">H8J70_07270</name>
</gene>
<evidence type="ECO:0000313" key="6">
    <source>
        <dbReference type="Proteomes" id="UP000606870"/>
    </source>
</evidence>
<name>A0ABR6VIB5_9FIRM</name>
<comment type="caution">
    <text evidence="5">The sequence shown here is derived from an EMBL/GenBank/DDBJ whole genome shotgun (WGS) entry which is preliminary data.</text>
</comment>